<keyword evidence="2" id="KW-0812">Transmembrane</keyword>
<keyword evidence="2" id="KW-0472">Membrane</keyword>
<name>A0A6L5X949_9FIRM</name>
<keyword evidence="4" id="KW-1185">Reference proteome</keyword>
<dbReference type="Proteomes" id="UP000481852">
    <property type="component" value="Unassembled WGS sequence"/>
</dbReference>
<feature type="transmembrane region" description="Helical" evidence="2">
    <location>
        <begin position="20"/>
        <end position="40"/>
    </location>
</feature>
<evidence type="ECO:0000256" key="1">
    <source>
        <dbReference type="SAM" id="MobiDB-lite"/>
    </source>
</evidence>
<dbReference type="Gene3D" id="3.40.50.1110">
    <property type="entry name" value="SGNH hydrolase"/>
    <property type="match status" value="1"/>
</dbReference>
<evidence type="ECO:0000313" key="4">
    <source>
        <dbReference type="Proteomes" id="UP000481852"/>
    </source>
</evidence>
<dbReference type="InterPro" id="IPR036514">
    <property type="entry name" value="SGNH_hydro_sf"/>
</dbReference>
<feature type="compositionally biased region" description="Polar residues" evidence="1">
    <location>
        <begin position="384"/>
        <end position="401"/>
    </location>
</feature>
<organism evidence="3 4">
    <name type="scientific">Porcincola intestinalis</name>
    <dbReference type="NCBI Taxonomy" id="2606632"/>
    <lineage>
        <taxon>Bacteria</taxon>
        <taxon>Bacillati</taxon>
        <taxon>Bacillota</taxon>
        <taxon>Clostridia</taxon>
        <taxon>Lachnospirales</taxon>
        <taxon>Lachnospiraceae</taxon>
        <taxon>Porcincola</taxon>
    </lineage>
</organism>
<feature type="region of interest" description="Disordered" evidence="1">
    <location>
        <begin position="369"/>
        <end position="409"/>
    </location>
</feature>
<comment type="caution">
    <text evidence="3">The sequence shown here is derived from an EMBL/GenBank/DDBJ whole genome shotgun (WGS) entry which is preliminary data.</text>
</comment>
<dbReference type="EMBL" id="VULZ01000012">
    <property type="protein sequence ID" value="MSS15536.1"/>
    <property type="molecule type" value="Genomic_DNA"/>
</dbReference>
<proteinExistence type="predicted"/>
<accession>A0A6L5X949</accession>
<evidence type="ECO:0000256" key="2">
    <source>
        <dbReference type="SAM" id="Phobius"/>
    </source>
</evidence>
<feature type="compositionally biased region" description="Low complexity" evidence="1">
    <location>
        <begin position="369"/>
        <end position="383"/>
    </location>
</feature>
<protein>
    <recommendedName>
        <fullName evidence="5">SGNH/GDSL hydrolase family protein</fullName>
    </recommendedName>
</protein>
<sequence length="409" mass="46436">MRMKEVTQNRKKPITAPQLVKIIVFLVVTALIFQFLTLLYDRPKSYRLYDYENLPENTVDAVVIGASTVYRYYDSMEAWEKYGISSYAYGIAGAVGENTIFSLKDLLKHQSPKVALIEVRGFLGSRSMNGMTTNMYRYIKNYANPFKRWEILNHYNKMTGIRFSSDQLSYYLTLIMNHENYWRLFDSSNWKRVIKGGKRDFSAVDASQFMGYAIGDRVVPQSAIPYDEHYQTKLAQGGENALRELLSYCRKIGQEVILVASPYAYTQDDMGELNAVTAIAQEYNVPFLNANKDQEKLGIDSSTDYYDAHHTNLLGAVKYTDYLLDYLTQHYQFTDHRGDEAYVVWEQEDAQYRPAKEAALASLDTQIQAAAAGQETGEEAAGTSASDEINSGNQTVTSAEGNLSDDEED</sequence>
<dbReference type="SUPFAM" id="SSF52266">
    <property type="entry name" value="SGNH hydrolase"/>
    <property type="match status" value="1"/>
</dbReference>
<evidence type="ECO:0000313" key="3">
    <source>
        <dbReference type="EMBL" id="MSS15536.1"/>
    </source>
</evidence>
<reference evidence="3 4" key="1">
    <citation type="submission" date="2019-08" db="EMBL/GenBank/DDBJ databases">
        <title>In-depth cultivation of the pig gut microbiome towards novel bacterial diversity and tailored functional studies.</title>
        <authorList>
            <person name="Wylensek D."/>
            <person name="Hitch T.C.A."/>
            <person name="Clavel T."/>
        </authorList>
    </citation>
    <scope>NUCLEOTIDE SEQUENCE [LARGE SCALE GENOMIC DNA]</scope>
    <source>
        <strain evidence="3 4">Oil+RF-744-WCA-WT-11</strain>
    </source>
</reference>
<evidence type="ECO:0008006" key="5">
    <source>
        <dbReference type="Google" id="ProtNLM"/>
    </source>
</evidence>
<keyword evidence="2" id="KW-1133">Transmembrane helix</keyword>
<gene>
    <name evidence="3" type="ORF">FYJ35_10890</name>
</gene>
<dbReference type="AlphaFoldDB" id="A0A6L5X949"/>
<dbReference type="RefSeq" id="WP_154526483.1">
    <property type="nucleotide sequence ID" value="NZ_VULZ01000012.1"/>
</dbReference>